<dbReference type="Proteomes" id="UP001604277">
    <property type="component" value="Unassembled WGS sequence"/>
</dbReference>
<accession>A0ABD1UY50</accession>
<comment type="caution">
    <text evidence="2">The sequence shown here is derived from an EMBL/GenBank/DDBJ whole genome shotgun (WGS) entry which is preliminary data.</text>
</comment>
<protein>
    <submittedName>
        <fullName evidence="2">Protein NLP9</fullName>
    </submittedName>
</protein>
<dbReference type="AlphaFoldDB" id="A0ABD1UY50"/>
<organism evidence="2 3">
    <name type="scientific">Forsythia ovata</name>
    <dbReference type="NCBI Taxonomy" id="205694"/>
    <lineage>
        <taxon>Eukaryota</taxon>
        <taxon>Viridiplantae</taxon>
        <taxon>Streptophyta</taxon>
        <taxon>Embryophyta</taxon>
        <taxon>Tracheophyta</taxon>
        <taxon>Spermatophyta</taxon>
        <taxon>Magnoliopsida</taxon>
        <taxon>eudicotyledons</taxon>
        <taxon>Gunneridae</taxon>
        <taxon>Pentapetalae</taxon>
        <taxon>asterids</taxon>
        <taxon>lamiids</taxon>
        <taxon>Lamiales</taxon>
        <taxon>Oleaceae</taxon>
        <taxon>Forsythieae</taxon>
        <taxon>Forsythia</taxon>
    </lineage>
</organism>
<dbReference type="InterPro" id="IPR045012">
    <property type="entry name" value="NLP"/>
</dbReference>
<sequence>MYYWESSSIKSALFYHDAKEYHISEHQLVHHALKFGLNADVATRLGSTYNGDDDYILEFFLPSDMKRSTQQQLLINNFSSTMQRVCKSLRTLSDAELLGGDSKVFLQDGKVQKLSPITLSGRSSQQSLINSNLNSCDSDSLKVSDVNRYSYIYIMNLTPFLLDKVAFCVVLYQLSLLLNHLFEDF</sequence>
<evidence type="ECO:0000313" key="2">
    <source>
        <dbReference type="EMBL" id="KAL2529981.1"/>
    </source>
</evidence>
<reference evidence="3" key="1">
    <citation type="submission" date="2024-07" db="EMBL/GenBank/DDBJ databases">
        <title>Two chromosome-level genome assemblies of Korean endemic species Abeliophyllum distichum and Forsythia ovata (Oleaceae).</title>
        <authorList>
            <person name="Jang H."/>
        </authorList>
    </citation>
    <scope>NUCLEOTIDE SEQUENCE [LARGE SCALE GENOMIC DNA]</scope>
</reference>
<feature type="domain" description="NLP1-9 GAF" evidence="1">
    <location>
        <begin position="9"/>
        <end position="90"/>
    </location>
</feature>
<gene>
    <name evidence="2" type="ORF">Fot_22582</name>
</gene>
<name>A0ABD1UY50_9LAMI</name>
<dbReference type="EMBL" id="JBFOLJ010000006">
    <property type="protein sequence ID" value="KAL2529981.1"/>
    <property type="molecule type" value="Genomic_DNA"/>
</dbReference>
<proteinExistence type="predicted"/>
<dbReference type="InterPro" id="IPR055081">
    <property type="entry name" value="NLP1-9_GAF"/>
</dbReference>
<evidence type="ECO:0000313" key="3">
    <source>
        <dbReference type="Proteomes" id="UP001604277"/>
    </source>
</evidence>
<keyword evidence="3" id="KW-1185">Reference proteome</keyword>
<dbReference type="PANTHER" id="PTHR32002:SF41">
    <property type="entry name" value="PROTEIN NLP8"/>
    <property type="match status" value="1"/>
</dbReference>
<dbReference type="Pfam" id="PF22922">
    <property type="entry name" value="GAF_NLP"/>
    <property type="match status" value="1"/>
</dbReference>
<evidence type="ECO:0000259" key="1">
    <source>
        <dbReference type="Pfam" id="PF22922"/>
    </source>
</evidence>
<dbReference type="PANTHER" id="PTHR32002">
    <property type="entry name" value="PROTEIN NLP8"/>
    <property type="match status" value="1"/>
</dbReference>